<dbReference type="PANTHER" id="PTHR42815">
    <property type="entry name" value="FAD-BINDING, PUTATIVE (AFU_ORTHOLOGUE AFUA_6G07600)-RELATED"/>
    <property type="match status" value="1"/>
</dbReference>
<keyword evidence="3" id="KW-1185">Reference proteome</keyword>
<evidence type="ECO:0000259" key="1">
    <source>
        <dbReference type="Pfam" id="PF01243"/>
    </source>
</evidence>
<protein>
    <submittedName>
        <fullName evidence="2">Pyridoxamine 5'-phosphate oxidase</fullName>
    </submittedName>
</protein>
<reference evidence="2 3" key="1">
    <citation type="submission" date="2015-12" db="EMBL/GenBank/DDBJ databases">
        <title>Genome sequence of Oceanibaculum pacificum MCCC 1A02656.</title>
        <authorList>
            <person name="Lu L."/>
            <person name="Lai Q."/>
            <person name="Shao Z."/>
            <person name="Qian P."/>
        </authorList>
    </citation>
    <scope>NUCLEOTIDE SEQUENCE [LARGE SCALE GENOMIC DNA]</scope>
    <source>
        <strain evidence="2 3">MCCC 1A02656</strain>
    </source>
</reference>
<dbReference type="AlphaFoldDB" id="A0A154WBP0"/>
<name>A0A154WBP0_9PROT</name>
<dbReference type="InterPro" id="IPR011576">
    <property type="entry name" value="Pyridox_Oxase_N"/>
</dbReference>
<dbReference type="Gene3D" id="2.30.110.10">
    <property type="entry name" value="Electron Transport, Fmn-binding Protein, Chain A"/>
    <property type="match status" value="1"/>
</dbReference>
<dbReference type="RefSeq" id="WP_067553751.1">
    <property type="nucleotide sequence ID" value="NZ_LPXN01000082.1"/>
</dbReference>
<comment type="caution">
    <text evidence="2">The sequence shown here is derived from an EMBL/GenBank/DDBJ whole genome shotgun (WGS) entry which is preliminary data.</text>
</comment>
<dbReference type="Pfam" id="PF01243">
    <property type="entry name" value="PNPOx_N"/>
    <property type="match status" value="1"/>
</dbReference>
<proteinExistence type="predicted"/>
<dbReference type="NCBIfam" id="TIGR04025">
    <property type="entry name" value="PPOX_FMN_DR2398"/>
    <property type="match status" value="1"/>
</dbReference>
<dbReference type="SUPFAM" id="SSF50475">
    <property type="entry name" value="FMN-binding split barrel"/>
    <property type="match status" value="1"/>
</dbReference>
<accession>A0A154WBP0</accession>
<gene>
    <name evidence="2" type="ORF">AUP43_18235</name>
</gene>
<dbReference type="Proteomes" id="UP000076400">
    <property type="component" value="Unassembled WGS sequence"/>
</dbReference>
<dbReference type="OrthoDB" id="9790331at2"/>
<dbReference type="InterPro" id="IPR012349">
    <property type="entry name" value="Split_barrel_FMN-bd"/>
</dbReference>
<dbReference type="PANTHER" id="PTHR42815:SF2">
    <property type="entry name" value="FAD-BINDING, PUTATIVE (AFU_ORTHOLOGUE AFUA_6G07600)-RELATED"/>
    <property type="match status" value="1"/>
</dbReference>
<dbReference type="EMBL" id="LPXN01000082">
    <property type="protein sequence ID" value="KZD10941.1"/>
    <property type="molecule type" value="Genomic_DNA"/>
</dbReference>
<dbReference type="InterPro" id="IPR024029">
    <property type="entry name" value="Pyridox_Oxase_FMN-dep"/>
</dbReference>
<feature type="domain" description="Pyridoxamine 5'-phosphate oxidase N-terminal" evidence="1">
    <location>
        <begin position="36"/>
        <end position="154"/>
    </location>
</feature>
<sequence>MPLDDNTAAATPDLQALYGDATPLAVAKVLDRIDANSRLFISHSPFLCISSADAEGRMDVSPRGDPAGFVQVVDEKTLAIPDRLGNNRIDTLRNIRENPEVALVFFVPGVGETLRVSGRAIISTDPALLESMAMNGKTPKSAILVTVRECFIHCAKALKRSSLWDPASQVPKGTIPSLARMIKDQIDAMGETVEAVEERTEKAYIERLY</sequence>
<organism evidence="2 3">
    <name type="scientific">Oceanibaculum pacificum</name>
    <dbReference type="NCBI Taxonomy" id="580166"/>
    <lineage>
        <taxon>Bacteria</taxon>
        <taxon>Pseudomonadati</taxon>
        <taxon>Pseudomonadota</taxon>
        <taxon>Alphaproteobacteria</taxon>
        <taxon>Rhodospirillales</taxon>
        <taxon>Oceanibaculaceae</taxon>
        <taxon>Oceanibaculum</taxon>
    </lineage>
</organism>
<dbReference type="STRING" id="580166.AUP43_18235"/>
<evidence type="ECO:0000313" key="3">
    <source>
        <dbReference type="Proteomes" id="UP000076400"/>
    </source>
</evidence>
<evidence type="ECO:0000313" key="2">
    <source>
        <dbReference type="EMBL" id="KZD10941.1"/>
    </source>
</evidence>